<organism evidence="1 2">
    <name type="scientific">Ilex paraguariensis</name>
    <name type="common">yerba mate</name>
    <dbReference type="NCBI Taxonomy" id="185542"/>
    <lineage>
        <taxon>Eukaryota</taxon>
        <taxon>Viridiplantae</taxon>
        <taxon>Streptophyta</taxon>
        <taxon>Embryophyta</taxon>
        <taxon>Tracheophyta</taxon>
        <taxon>Spermatophyta</taxon>
        <taxon>Magnoliopsida</taxon>
        <taxon>eudicotyledons</taxon>
        <taxon>Gunneridae</taxon>
        <taxon>Pentapetalae</taxon>
        <taxon>asterids</taxon>
        <taxon>campanulids</taxon>
        <taxon>Aquifoliales</taxon>
        <taxon>Aquifoliaceae</taxon>
        <taxon>Ilex</taxon>
    </lineage>
</organism>
<keyword evidence="2" id="KW-1185">Reference proteome</keyword>
<proteinExistence type="predicted"/>
<comment type="caution">
    <text evidence="1">The sequence shown here is derived from an EMBL/GenBank/DDBJ whole genome shotgun (WGS) entry which is preliminary data.</text>
</comment>
<protein>
    <submittedName>
        <fullName evidence="1">Uncharacterized protein</fullName>
    </submittedName>
</protein>
<dbReference type="AlphaFoldDB" id="A0ABC8TX97"/>
<name>A0ABC8TX97_9AQUA</name>
<gene>
    <name evidence="1" type="ORF">ILEXP_LOCUS43792</name>
</gene>
<dbReference type="EMBL" id="CAUOFW020006280">
    <property type="protein sequence ID" value="CAK9174052.1"/>
    <property type="molecule type" value="Genomic_DNA"/>
</dbReference>
<dbReference type="Proteomes" id="UP001642360">
    <property type="component" value="Unassembled WGS sequence"/>
</dbReference>
<accession>A0ABC8TX97</accession>
<evidence type="ECO:0000313" key="2">
    <source>
        <dbReference type="Proteomes" id="UP001642360"/>
    </source>
</evidence>
<sequence>MPTGVCKSNHGGDQVDEYSKDDREVVRGWQKQIKNITRRRPRQIITSLEDGRNRSKCYWKMDRVGRNFAKRWPKHVRGWPEQPPNVYAIYPWPSSNDLSIALQRCFNLPRHSPVVLLPFFGSPQAIFRFVSQPSSSDIRTCLVVQ</sequence>
<reference evidence="1 2" key="1">
    <citation type="submission" date="2024-02" db="EMBL/GenBank/DDBJ databases">
        <authorList>
            <person name="Vignale AGUSTIN F."/>
            <person name="Sosa J E."/>
            <person name="Modenutti C."/>
        </authorList>
    </citation>
    <scope>NUCLEOTIDE SEQUENCE [LARGE SCALE GENOMIC DNA]</scope>
</reference>
<evidence type="ECO:0000313" key="1">
    <source>
        <dbReference type="EMBL" id="CAK9174052.1"/>
    </source>
</evidence>